<name>A0A317WUN4_9EURO</name>
<evidence type="ECO:0000313" key="11">
    <source>
        <dbReference type="Proteomes" id="UP000247233"/>
    </source>
</evidence>
<keyword evidence="6" id="KW-0833">Ubl conjugation pathway</keyword>
<gene>
    <name evidence="10" type="ORF">BO70DRAFT_158549</name>
</gene>
<keyword evidence="11" id="KW-1185">Reference proteome</keyword>
<dbReference type="SUPFAM" id="SSF57850">
    <property type="entry name" value="RING/U-box"/>
    <property type="match status" value="1"/>
</dbReference>
<dbReference type="Proteomes" id="UP000247233">
    <property type="component" value="Unassembled WGS sequence"/>
</dbReference>
<feature type="region of interest" description="Disordered" evidence="8">
    <location>
        <begin position="314"/>
        <end position="334"/>
    </location>
</feature>
<dbReference type="PANTHER" id="PTHR22770">
    <property type="entry name" value="UBIQUITIN CONJUGATING ENZYME 7 INTERACTING PROTEIN-RELATED"/>
    <property type="match status" value="1"/>
</dbReference>
<evidence type="ECO:0000313" key="10">
    <source>
        <dbReference type="EMBL" id="PWY89012.1"/>
    </source>
</evidence>
<dbReference type="CDD" id="cd20353">
    <property type="entry name" value="Rcat_RBR_RNF216"/>
    <property type="match status" value="1"/>
</dbReference>
<keyword evidence="4" id="KW-0677">Repeat</keyword>
<proteinExistence type="predicted"/>
<dbReference type="InterPro" id="IPR044066">
    <property type="entry name" value="TRIAD_supradom"/>
</dbReference>
<dbReference type="InterPro" id="IPR047546">
    <property type="entry name" value="Rcat_RBR_RNF216"/>
</dbReference>
<dbReference type="InterPro" id="IPR047544">
    <property type="entry name" value="RING-HC_RBR_RNF216"/>
</dbReference>
<evidence type="ECO:0000256" key="4">
    <source>
        <dbReference type="ARBA" id="ARBA00022737"/>
    </source>
</evidence>
<evidence type="ECO:0000256" key="2">
    <source>
        <dbReference type="ARBA" id="ARBA00022679"/>
    </source>
</evidence>
<dbReference type="GeneID" id="37060498"/>
<keyword evidence="5" id="KW-0863">Zinc-finger</keyword>
<dbReference type="VEuPathDB" id="FungiDB:BO70DRAFT_158549"/>
<evidence type="ECO:0000256" key="3">
    <source>
        <dbReference type="ARBA" id="ARBA00022723"/>
    </source>
</evidence>
<dbReference type="AlphaFoldDB" id="A0A317WUN4"/>
<feature type="region of interest" description="Disordered" evidence="8">
    <location>
        <begin position="64"/>
        <end position="105"/>
    </location>
</feature>
<dbReference type="RefSeq" id="XP_025402199.1">
    <property type="nucleotide sequence ID" value="XM_025538261.1"/>
</dbReference>
<dbReference type="EMBL" id="MSFL01000004">
    <property type="protein sequence ID" value="PWY89012.1"/>
    <property type="molecule type" value="Genomic_DNA"/>
</dbReference>
<dbReference type="InterPro" id="IPR047545">
    <property type="entry name" value="BRcat_RBR_RNF216"/>
</dbReference>
<keyword evidence="7" id="KW-0862">Zinc</keyword>
<keyword evidence="3" id="KW-0479">Metal-binding</keyword>
<sequence>MALNYTDRLKYRASTLSAGDEHPEGEVADLENPGLGRFDALEHWGLDANEIDWDLTFRYQTPEVERPVKKQKKSSTSTSSFSEGTDDEDLGFESDPNPNSSQAGPAVIDLTAEDSLLAQITDIFPEISQKYVEDLIDRHDGPWHNGHDGTRQQIRIDPDILKERVIEEILQNPCYPKQDRLKRKITETKGDDKQWMAEIPNRGSPLYLQLATTKLAHEFLWMPINYIRLEVNDKKELYAAYLALFAQEDDANNGYTKLKRERQPAAAKPKNDLERSIIDNLERELDAAKEEAEKQAGKGSTTAGRRRLLTSPRSKAFIRKQKEEEEAELRNEEEHKKAGTLVECQCCFADVPVNRALPCEGGEIHFFCHTCMRKTAETQIGLMKYKLQCMDTSGCQESFSRTQLEKALGSPLMKKIDSLQQQDEIEQAGLEGLEGCPFCDFKAICPPVGEDREFRCSNPTCEVTSCRLCHQESHIPKTCEEARKERGLPERHLVEEAMSEALIRNCPQCKIKIVKESGCNKMICSKCGCAMCYICKKNITGEQYQHFERPPTFCRTHDGAAENRSQTEIEQAQKTTIAGILAQNPNLTEEELRIHKDKAKQAAPGHQRNYPPRQFLDNYRAYVAGPQRVPQPPGNNYYRHDELYNPPAYLDNIGTRGEARPIPQPRRVNNQTYYLHAQAPQAAAPAIPVGNFQGILPVGGFLRREEEWRAVLPPQIPNIPYSPVLMPQRPGVANQDDNIHFPTYDQLW</sequence>
<evidence type="ECO:0000256" key="5">
    <source>
        <dbReference type="ARBA" id="ARBA00022771"/>
    </source>
</evidence>
<evidence type="ECO:0000256" key="1">
    <source>
        <dbReference type="ARBA" id="ARBA00004906"/>
    </source>
</evidence>
<evidence type="ECO:0000259" key="9">
    <source>
        <dbReference type="PROSITE" id="PS51873"/>
    </source>
</evidence>
<evidence type="ECO:0000256" key="6">
    <source>
        <dbReference type="ARBA" id="ARBA00022786"/>
    </source>
</evidence>
<organism evidence="10 11">
    <name type="scientific">Aspergillus heteromorphus CBS 117.55</name>
    <dbReference type="NCBI Taxonomy" id="1448321"/>
    <lineage>
        <taxon>Eukaryota</taxon>
        <taxon>Fungi</taxon>
        <taxon>Dikarya</taxon>
        <taxon>Ascomycota</taxon>
        <taxon>Pezizomycotina</taxon>
        <taxon>Eurotiomycetes</taxon>
        <taxon>Eurotiomycetidae</taxon>
        <taxon>Eurotiales</taxon>
        <taxon>Aspergillaceae</taxon>
        <taxon>Aspergillus</taxon>
        <taxon>Aspergillus subgen. Circumdati</taxon>
    </lineage>
</organism>
<dbReference type="PROSITE" id="PS51873">
    <property type="entry name" value="TRIAD"/>
    <property type="match status" value="1"/>
</dbReference>
<comment type="caution">
    <text evidence="10">The sequence shown here is derived from an EMBL/GenBank/DDBJ whole genome shotgun (WGS) entry which is preliminary data.</text>
</comment>
<dbReference type="PANTHER" id="PTHR22770:SF47">
    <property type="entry name" value="E3 UBIQUITIN-PROTEIN LIGASE RNF216"/>
    <property type="match status" value="1"/>
</dbReference>
<dbReference type="CDD" id="cd16630">
    <property type="entry name" value="RING-HC_RBR_RNF216"/>
    <property type="match status" value="1"/>
</dbReference>
<dbReference type="GO" id="GO:0008270">
    <property type="term" value="F:zinc ion binding"/>
    <property type="evidence" value="ECO:0007669"/>
    <property type="project" value="UniProtKB-KW"/>
</dbReference>
<evidence type="ECO:0000256" key="8">
    <source>
        <dbReference type="SAM" id="MobiDB-lite"/>
    </source>
</evidence>
<feature type="domain" description="RING-type" evidence="9">
    <location>
        <begin position="340"/>
        <end position="558"/>
    </location>
</feature>
<dbReference type="Gene3D" id="1.20.120.1750">
    <property type="match status" value="1"/>
</dbReference>
<dbReference type="GO" id="GO:0016740">
    <property type="term" value="F:transferase activity"/>
    <property type="evidence" value="ECO:0007669"/>
    <property type="project" value="UniProtKB-KW"/>
</dbReference>
<evidence type="ECO:0000256" key="7">
    <source>
        <dbReference type="ARBA" id="ARBA00022833"/>
    </source>
</evidence>
<dbReference type="OrthoDB" id="10009520at2759"/>
<feature type="compositionally biased region" description="Basic and acidic residues" evidence="8">
    <location>
        <begin position="320"/>
        <end position="334"/>
    </location>
</feature>
<dbReference type="InterPro" id="IPR051628">
    <property type="entry name" value="LUBAC_E3_Ligases"/>
</dbReference>
<dbReference type="STRING" id="1448321.A0A317WUN4"/>
<protein>
    <recommendedName>
        <fullName evidence="9">RING-type domain-containing protein</fullName>
    </recommendedName>
</protein>
<dbReference type="Pfam" id="PF26200">
    <property type="entry name" value="Rcat_RNF216"/>
    <property type="match status" value="1"/>
</dbReference>
<accession>A0A317WUN4</accession>
<reference evidence="10 11" key="1">
    <citation type="submission" date="2016-12" db="EMBL/GenBank/DDBJ databases">
        <title>The genomes of Aspergillus section Nigri reveals drivers in fungal speciation.</title>
        <authorList>
            <consortium name="DOE Joint Genome Institute"/>
            <person name="Vesth T.C."/>
            <person name="Nybo J."/>
            <person name="Theobald S."/>
            <person name="Brandl J."/>
            <person name="Frisvad J.C."/>
            <person name="Nielsen K.F."/>
            <person name="Lyhne E.K."/>
            <person name="Kogle M.E."/>
            <person name="Kuo A."/>
            <person name="Riley R."/>
            <person name="Clum A."/>
            <person name="Nolan M."/>
            <person name="Lipzen A."/>
            <person name="Salamov A."/>
            <person name="Henrissat B."/>
            <person name="Wiebenga A."/>
            <person name="De Vries R.P."/>
            <person name="Grigoriev I.V."/>
            <person name="Mortensen U.H."/>
            <person name="Andersen M.R."/>
            <person name="Baker S.E."/>
        </authorList>
    </citation>
    <scope>NUCLEOTIDE SEQUENCE [LARGE SCALE GENOMIC DNA]</scope>
    <source>
        <strain evidence="10 11">CBS 117.55</strain>
    </source>
</reference>
<keyword evidence="2" id="KW-0808">Transferase</keyword>
<comment type="pathway">
    <text evidence="1">Protein modification; protein ubiquitination.</text>
</comment>
<dbReference type="CDD" id="cd20339">
    <property type="entry name" value="BRcat_RBR_RNF216"/>
    <property type="match status" value="1"/>
</dbReference>